<evidence type="ECO:0000313" key="1">
    <source>
        <dbReference type="EMBL" id="CAG8571742.1"/>
    </source>
</evidence>
<dbReference type="Proteomes" id="UP000789525">
    <property type="component" value="Unassembled WGS sequence"/>
</dbReference>
<evidence type="ECO:0000313" key="2">
    <source>
        <dbReference type="Proteomes" id="UP000789525"/>
    </source>
</evidence>
<gene>
    <name evidence="1" type="ORF">ACOLOM_LOCUS5630</name>
</gene>
<dbReference type="EMBL" id="CAJVPT010010586">
    <property type="protein sequence ID" value="CAG8571742.1"/>
    <property type="molecule type" value="Genomic_DNA"/>
</dbReference>
<protein>
    <submittedName>
        <fullName evidence="1">333_t:CDS:1</fullName>
    </submittedName>
</protein>
<sequence length="199" mass="22490">MPLKKMDIRILLNNEDFKGPTSPTPSADSIDSDRPYECGFCGKAFSRRSDLVRHKRIHTGERPYRAFEPRKQHVPQEALTISLPVYNNNNHSSINLYNGPPSPQSPTDCFKSIEISPDYQHFHRASYPATATAMLNNNVDLVHSFGRICLSPPVDGSLLTSSGRITAFKPVVKEPYDPYRCGYPSPVDDRDLYYNGRMI</sequence>
<proteinExistence type="predicted"/>
<reference evidence="1" key="1">
    <citation type="submission" date="2021-06" db="EMBL/GenBank/DDBJ databases">
        <authorList>
            <person name="Kallberg Y."/>
            <person name="Tangrot J."/>
            <person name="Rosling A."/>
        </authorList>
    </citation>
    <scope>NUCLEOTIDE SEQUENCE</scope>
    <source>
        <strain evidence="1">CL356</strain>
    </source>
</reference>
<accession>A0ACA9M667</accession>
<comment type="caution">
    <text evidence="1">The sequence shown here is derived from an EMBL/GenBank/DDBJ whole genome shotgun (WGS) entry which is preliminary data.</text>
</comment>
<keyword evidence="2" id="KW-1185">Reference proteome</keyword>
<organism evidence="1 2">
    <name type="scientific">Acaulospora colombiana</name>
    <dbReference type="NCBI Taxonomy" id="27376"/>
    <lineage>
        <taxon>Eukaryota</taxon>
        <taxon>Fungi</taxon>
        <taxon>Fungi incertae sedis</taxon>
        <taxon>Mucoromycota</taxon>
        <taxon>Glomeromycotina</taxon>
        <taxon>Glomeromycetes</taxon>
        <taxon>Diversisporales</taxon>
        <taxon>Acaulosporaceae</taxon>
        <taxon>Acaulospora</taxon>
    </lineage>
</organism>
<name>A0ACA9M667_9GLOM</name>